<evidence type="ECO:0000256" key="1">
    <source>
        <dbReference type="SAM" id="MobiDB-lite"/>
    </source>
</evidence>
<name>K0TGN8_THAOC</name>
<feature type="region of interest" description="Disordered" evidence="1">
    <location>
        <begin position="235"/>
        <end position="254"/>
    </location>
</feature>
<sequence length="285" mass="30743">MKALVHEELVRDLKYQALDVAAHDLILRVLAVEVVDHVGDLDLELAGVRLVLQVLHERDVQQPGVLVEQAEVELQREQQEVQDRVVGLDALPAGALEQPPEDSPQVRVLVNPVGDDQGVPLGARVRDARRDHAAPLGDGQVLRGTAVVAHLERAVVVVPGAVAGGEEDLLARDRQERAYVLPEDLDVVHVGVGPVGRRHVQEVHQGVVLGVRETQADRDDDAVGLVDTLFRLQSRGGGTGSARISAPSGKRSHSGSLTCWAKVASYLRIVVLAIWLIASFSNSYS</sequence>
<protein>
    <submittedName>
        <fullName evidence="2">Uncharacterized protein</fullName>
    </submittedName>
</protein>
<keyword evidence="3" id="KW-1185">Reference proteome</keyword>
<proteinExistence type="predicted"/>
<evidence type="ECO:0000313" key="2">
    <source>
        <dbReference type="EMBL" id="EJK76159.1"/>
    </source>
</evidence>
<gene>
    <name evidence="2" type="ORF">THAOC_02095</name>
</gene>
<dbReference type="AlphaFoldDB" id="K0TGN8"/>
<organism evidence="2 3">
    <name type="scientific">Thalassiosira oceanica</name>
    <name type="common">Marine diatom</name>
    <dbReference type="NCBI Taxonomy" id="159749"/>
    <lineage>
        <taxon>Eukaryota</taxon>
        <taxon>Sar</taxon>
        <taxon>Stramenopiles</taxon>
        <taxon>Ochrophyta</taxon>
        <taxon>Bacillariophyta</taxon>
        <taxon>Coscinodiscophyceae</taxon>
        <taxon>Thalassiosirophycidae</taxon>
        <taxon>Thalassiosirales</taxon>
        <taxon>Thalassiosiraceae</taxon>
        <taxon>Thalassiosira</taxon>
    </lineage>
</organism>
<reference evidence="2 3" key="1">
    <citation type="journal article" date="2012" name="Genome Biol.">
        <title>Genome and low-iron response of an oceanic diatom adapted to chronic iron limitation.</title>
        <authorList>
            <person name="Lommer M."/>
            <person name="Specht M."/>
            <person name="Roy A.S."/>
            <person name="Kraemer L."/>
            <person name="Andreson R."/>
            <person name="Gutowska M.A."/>
            <person name="Wolf J."/>
            <person name="Bergner S.V."/>
            <person name="Schilhabel M.B."/>
            <person name="Klostermeier U.C."/>
            <person name="Beiko R.G."/>
            <person name="Rosenstiel P."/>
            <person name="Hippler M."/>
            <person name="Laroche J."/>
        </authorList>
    </citation>
    <scope>NUCLEOTIDE SEQUENCE [LARGE SCALE GENOMIC DNA]</scope>
    <source>
        <strain evidence="2 3">CCMP1005</strain>
    </source>
</reference>
<comment type="caution">
    <text evidence="2">The sequence shown here is derived from an EMBL/GenBank/DDBJ whole genome shotgun (WGS) entry which is preliminary data.</text>
</comment>
<dbReference type="EMBL" id="AGNL01002496">
    <property type="protein sequence ID" value="EJK76159.1"/>
    <property type="molecule type" value="Genomic_DNA"/>
</dbReference>
<evidence type="ECO:0000313" key="3">
    <source>
        <dbReference type="Proteomes" id="UP000266841"/>
    </source>
</evidence>
<dbReference type="Proteomes" id="UP000266841">
    <property type="component" value="Unassembled WGS sequence"/>
</dbReference>
<accession>K0TGN8</accession>